<gene>
    <name evidence="3" type="ORF">RWE15_12940</name>
</gene>
<evidence type="ECO:0000259" key="2">
    <source>
        <dbReference type="Pfam" id="PF07563"/>
    </source>
</evidence>
<name>A0ABU5C758_9BACI</name>
<evidence type="ECO:0000256" key="1">
    <source>
        <dbReference type="SAM" id="MobiDB-lite"/>
    </source>
</evidence>
<evidence type="ECO:0000313" key="3">
    <source>
        <dbReference type="EMBL" id="MDY0395159.1"/>
    </source>
</evidence>
<reference evidence="3 4" key="1">
    <citation type="submission" date="2023-10" db="EMBL/GenBank/DDBJ databases">
        <title>Virgibacillus halophilus 5B73C genome.</title>
        <authorList>
            <person name="Miliotis G."/>
            <person name="Sengupta P."/>
            <person name="Hameed A."/>
            <person name="Chuvochina M."/>
            <person name="Mcdonagh F."/>
            <person name="Simpson A.C."/>
            <person name="Singh N.K."/>
            <person name="Rekha P.D."/>
            <person name="Raman K."/>
            <person name="Hugenholtz P."/>
            <person name="Venkateswaran K."/>
        </authorList>
    </citation>
    <scope>NUCLEOTIDE SEQUENCE [LARGE SCALE GENOMIC DNA]</scope>
    <source>
        <strain evidence="3 4">5B73C</strain>
    </source>
</reference>
<feature type="compositionally biased region" description="Basic and acidic residues" evidence="1">
    <location>
        <begin position="31"/>
        <end position="46"/>
    </location>
</feature>
<evidence type="ECO:0000313" key="4">
    <source>
        <dbReference type="Proteomes" id="UP001281447"/>
    </source>
</evidence>
<feature type="region of interest" description="Disordered" evidence="1">
    <location>
        <begin position="20"/>
        <end position="61"/>
    </location>
</feature>
<protein>
    <submittedName>
        <fullName evidence="3">YdhK family protein</fullName>
    </submittedName>
</protein>
<dbReference type="Proteomes" id="UP001281447">
    <property type="component" value="Unassembled WGS sequence"/>
</dbReference>
<comment type="caution">
    <text evidence="3">The sequence shown here is derived from an EMBL/GenBank/DDBJ whole genome shotgun (WGS) entry which is preliminary data.</text>
</comment>
<dbReference type="InterPro" id="IPR011438">
    <property type="entry name" value="DUF1541"/>
</dbReference>
<dbReference type="EMBL" id="JAWDIP010000003">
    <property type="protein sequence ID" value="MDY0395159.1"/>
    <property type="molecule type" value="Genomic_DNA"/>
</dbReference>
<keyword evidence="4" id="KW-1185">Reference proteome</keyword>
<dbReference type="PROSITE" id="PS51257">
    <property type="entry name" value="PROKAR_LIPOPROTEIN"/>
    <property type="match status" value="1"/>
</dbReference>
<dbReference type="Gene3D" id="2.30.30.1210">
    <property type="entry name" value="Domain of unknown function DUF1541"/>
    <property type="match status" value="1"/>
</dbReference>
<accession>A0ABU5C758</accession>
<dbReference type="Pfam" id="PF07563">
    <property type="entry name" value="DUF1541"/>
    <property type="match status" value="1"/>
</dbReference>
<organism evidence="3 4">
    <name type="scientific">Tigheibacillus halophilus</name>
    <dbReference type="NCBI Taxonomy" id="361280"/>
    <lineage>
        <taxon>Bacteria</taxon>
        <taxon>Bacillati</taxon>
        <taxon>Bacillota</taxon>
        <taxon>Bacilli</taxon>
        <taxon>Bacillales</taxon>
        <taxon>Bacillaceae</taxon>
        <taxon>Tigheibacillus</taxon>
    </lineage>
</organism>
<sequence length="122" mass="13008">MKKQLFAIVTAAIIGMAGCNSGPKGGQSHENGQKDDQNISHQHADDALAETQGLKEAENPTYPVGSEAIVKSGHMAGMKGAKASIVGAYDTTVYEVAYKPTTGGKTVRHHKWIVQSEIKKCR</sequence>
<feature type="domain" description="DUF1541" evidence="2">
    <location>
        <begin position="64"/>
        <end position="115"/>
    </location>
</feature>
<proteinExistence type="predicted"/>